<dbReference type="InterPro" id="IPR001031">
    <property type="entry name" value="Thioesterase"/>
</dbReference>
<dbReference type="Gene3D" id="2.30.38.10">
    <property type="entry name" value="Luciferase, Domain 3"/>
    <property type="match status" value="1"/>
</dbReference>
<dbReference type="SUPFAM" id="SSF56801">
    <property type="entry name" value="Acetyl-CoA synthetase-like"/>
    <property type="match status" value="1"/>
</dbReference>
<dbReference type="Gene3D" id="1.10.1200.10">
    <property type="entry name" value="ACP-like"/>
    <property type="match status" value="1"/>
</dbReference>
<dbReference type="InterPro" id="IPR009081">
    <property type="entry name" value="PP-bd_ACP"/>
</dbReference>
<dbReference type="InterPro" id="IPR020845">
    <property type="entry name" value="AMP-binding_CS"/>
</dbReference>
<dbReference type="InterPro" id="IPR010071">
    <property type="entry name" value="AA_adenyl_dom"/>
</dbReference>
<gene>
    <name evidence="5" type="ORF">CR492_14030</name>
</gene>
<dbReference type="InterPro" id="IPR001242">
    <property type="entry name" value="Condensation_dom"/>
</dbReference>
<dbReference type="Gene3D" id="3.30.559.30">
    <property type="entry name" value="Nonribosomal peptide synthetase, condensation domain"/>
    <property type="match status" value="1"/>
</dbReference>
<dbReference type="InterPro" id="IPR006162">
    <property type="entry name" value="Ppantetheine_attach_site"/>
</dbReference>
<evidence type="ECO:0000313" key="6">
    <source>
        <dbReference type="Proteomes" id="UP000236286"/>
    </source>
</evidence>
<dbReference type="Pfam" id="PF00975">
    <property type="entry name" value="Thioesterase"/>
    <property type="match status" value="1"/>
</dbReference>
<name>A0A2J7TES1_METSI</name>
<dbReference type="PROSITE" id="PS50075">
    <property type="entry name" value="CARRIER"/>
    <property type="match status" value="1"/>
</dbReference>
<dbReference type="SUPFAM" id="SSF52777">
    <property type="entry name" value="CoA-dependent acyltransferases"/>
    <property type="match status" value="2"/>
</dbReference>
<comment type="cofactor">
    <cofactor evidence="1">
        <name>pantetheine 4'-phosphate</name>
        <dbReference type="ChEBI" id="CHEBI:47942"/>
    </cofactor>
</comment>
<evidence type="ECO:0000256" key="1">
    <source>
        <dbReference type="ARBA" id="ARBA00001957"/>
    </source>
</evidence>
<dbReference type="NCBIfam" id="TIGR01733">
    <property type="entry name" value="AA-adenyl-dom"/>
    <property type="match status" value="1"/>
</dbReference>
<dbReference type="Gene3D" id="3.40.50.1820">
    <property type="entry name" value="alpha/beta hydrolase"/>
    <property type="match status" value="1"/>
</dbReference>
<dbReference type="Gene3D" id="3.30.559.10">
    <property type="entry name" value="Chloramphenicol acetyltransferase-like domain"/>
    <property type="match status" value="1"/>
</dbReference>
<feature type="domain" description="Carrier" evidence="4">
    <location>
        <begin position="981"/>
        <end position="1056"/>
    </location>
</feature>
<evidence type="ECO:0000259" key="4">
    <source>
        <dbReference type="PROSITE" id="PS50075"/>
    </source>
</evidence>
<organism evidence="5 6">
    <name type="scientific">Methylocella silvestris</name>
    <dbReference type="NCBI Taxonomy" id="199596"/>
    <lineage>
        <taxon>Bacteria</taxon>
        <taxon>Pseudomonadati</taxon>
        <taxon>Pseudomonadota</taxon>
        <taxon>Alphaproteobacteria</taxon>
        <taxon>Hyphomicrobiales</taxon>
        <taxon>Beijerinckiaceae</taxon>
        <taxon>Methylocella</taxon>
    </lineage>
</organism>
<accession>A0A2J7TES1</accession>
<dbReference type="EMBL" id="PDZR01000017">
    <property type="protein sequence ID" value="PNG25268.1"/>
    <property type="molecule type" value="Genomic_DNA"/>
</dbReference>
<evidence type="ECO:0000256" key="2">
    <source>
        <dbReference type="ARBA" id="ARBA00022450"/>
    </source>
</evidence>
<dbReference type="InterPro" id="IPR029058">
    <property type="entry name" value="AB_hydrolase_fold"/>
</dbReference>
<dbReference type="Pfam" id="PF00501">
    <property type="entry name" value="AMP-binding"/>
    <property type="match status" value="1"/>
</dbReference>
<dbReference type="RefSeq" id="WP_102844372.1">
    <property type="nucleotide sequence ID" value="NZ_PDZR01000017.1"/>
</dbReference>
<evidence type="ECO:0000256" key="3">
    <source>
        <dbReference type="ARBA" id="ARBA00022553"/>
    </source>
</evidence>
<dbReference type="Gene3D" id="3.40.50.980">
    <property type="match status" value="2"/>
</dbReference>
<dbReference type="Pfam" id="PF00668">
    <property type="entry name" value="Condensation"/>
    <property type="match status" value="1"/>
</dbReference>
<dbReference type="SUPFAM" id="SSF53474">
    <property type="entry name" value="alpha/beta-Hydrolases"/>
    <property type="match status" value="1"/>
</dbReference>
<dbReference type="Pfam" id="PF13193">
    <property type="entry name" value="AMP-binding_C"/>
    <property type="match status" value="1"/>
</dbReference>
<dbReference type="FunFam" id="3.40.50.980:FF:000001">
    <property type="entry name" value="Non-ribosomal peptide synthetase"/>
    <property type="match status" value="1"/>
</dbReference>
<dbReference type="GO" id="GO:0043041">
    <property type="term" value="P:amino acid activation for nonribosomal peptide biosynthetic process"/>
    <property type="evidence" value="ECO:0007669"/>
    <property type="project" value="TreeGrafter"/>
</dbReference>
<dbReference type="CDD" id="cd19531">
    <property type="entry name" value="LCL_NRPS-like"/>
    <property type="match status" value="1"/>
</dbReference>
<proteinExistence type="predicted"/>
<dbReference type="InterPro" id="IPR023213">
    <property type="entry name" value="CAT-like_dom_sf"/>
</dbReference>
<dbReference type="InterPro" id="IPR000873">
    <property type="entry name" value="AMP-dep_synth/lig_dom"/>
</dbReference>
<dbReference type="GO" id="GO:0031177">
    <property type="term" value="F:phosphopantetheine binding"/>
    <property type="evidence" value="ECO:0007669"/>
    <property type="project" value="InterPro"/>
</dbReference>
<keyword evidence="2" id="KW-0596">Phosphopantetheine</keyword>
<reference evidence="5 6" key="1">
    <citation type="submission" date="2017-10" db="EMBL/GenBank/DDBJ databases">
        <title>Genome announcement of Methylocella silvestris TVC from permafrost.</title>
        <authorList>
            <person name="Wang J."/>
            <person name="Geng K."/>
            <person name="Ul-Haque F."/>
            <person name="Crombie A.T."/>
            <person name="Street L.E."/>
            <person name="Wookey P.A."/>
            <person name="Murrell J.C."/>
            <person name="Pratscher J."/>
        </authorList>
    </citation>
    <scope>NUCLEOTIDE SEQUENCE [LARGE SCALE GENOMIC DNA]</scope>
    <source>
        <strain evidence="5 6">TVC</strain>
    </source>
</reference>
<evidence type="ECO:0000313" key="5">
    <source>
        <dbReference type="EMBL" id="PNG25268.1"/>
    </source>
</evidence>
<dbReference type="PANTHER" id="PTHR45527">
    <property type="entry name" value="NONRIBOSOMAL PEPTIDE SYNTHETASE"/>
    <property type="match status" value="1"/>
</dbReference>
<dbReference type="SMART" id="SM00823">
    <property type="entry name" value="PKS_PP"/>
    <property type="match status" value="1"/>
</dbReference>
<sequence length="1377" mass="150171">MTSVDQRGCNQPFSRSGELVFSCSSAQQPFWFMDALEPGNPASNIALRWELVGRISADTIERAFQAVIDRHEILRTRFIHEDGEPFQVVAPRFDFQLSVVDLAAIPEDRRIEEAMALVRRDARVSFDIEKLPLIRATLLQLAPDHAFIALTVHHLVFDGVSMSIAGREFGVFAEAIDSGRPAILPELPLQYGDYCRWEAACAASGAFDASLEYWRRQLSGAPYFEVPGDRARSAAKARGGEIAAIILPAELAEKIEGIGRTRNVTLFVLGCAVITLLLRRYTGKSDILFATQSAGRDDVDLENLIGCFVNNLVLRFSADDDPSFEAWLGRVNETVQGALRHAKTPFHKLVEILNPARNQTRPALASVNFTVFRHIVHRARYGDFELTGHPSESAGALYDLNFFIVHWPNGWRIAAEYNPALFDKATVERLLAGFVAAFEFAFATPQAPLSAFALPAIEAAPAAEAPADDLLGWPVDALFSERAAAAGAAAAVVEGMRRLSYRDLDRRSTQCARRLRALGVRRGDLVGLLTQRSIEAIVAMLGVLKAGAAYVPFDPASPKEHIAFMVADCRPTLAFADRSSLAAAPDAAHFAPLVAFLNEASRESSAPLESRNGPESLAYVMYTSGSTGRPKGVMIPHRGIARLTIGQNYATLAPEEVILHAAPLGFDASTFEIWGALLNGARLAIICEPRPTLDEICETISRHGVTLTFLTTGLFNLLVDERLAGLRPLRRILVGGEVMSAPHLEKALAGLPQTEIVNIYGPTENTTFTSFYAARRDGRGGGPVPIGSAIAHTEILILGPDLTPVADGEVGQLACAGAGVALGYLNRPELTAEKFIEGPAGASTGALYLTGDMARRGVDGEILFLGRTDRQVKINGKRVELDEIEAILRADPRLADALVERLDDSPARPLVAYLKLAAAAGANASCVAAIVEALRAKLPPHMIPSAAVMMKEFPLTANGKVDRKALPRPGAAAAPEPPATAAWSETELIAGAVWREVLKRDDIDLATNFFDLGGHSMLATRIAARVSRKLGLKVPVSSLFKTPTLKAFAAYLASLERREDDWRTVAIQPLGDKTPIVTINDPMLYYNLARELGVERPILNVALFDPANPQSPPDRALEDIAAEYVGLLRKMQPRGPYILAGYCVAGVIAYEAARQLREQGEETPLLILADSWAPGYVVGLSWPRRLLSELAFRLHVLRRQLRDMRKGEMSFGEILASYRLVRKSCILDLAAALHIIKEKPAGRNDGQDQWFLRHLNDARRGYRVRETPSDVALLQSEIIISPHMDKGMGWTRYVKGQLSLHRIPGWHGDLFGQTGARAIAEALRPLLQRVDAAQPEKPPPAEKHGALLSALVLTMEALINEMMETTRFLESGWNLVA</sequence>
<dbReference type="InterPro" id="IPR020806">
    <property type="entry name" value="PKS_PP-bd"/>
</dbReference>
<dbReference type="Gene3D" id="3.30.300.30">
    <property type="match status" value="1"/>
</dbReference>
<dbReference type="GO" id="GO:0005829">
    <property type="term" value="C:cytosol"/>
    <property type="evidence" value="ECO:0007669"/>
    <property type="project" value="TreeGrafter"/>
</dbReference>
<dbReference type="GO" id="GO:0009239">
    <property type="term" value="P:enterobactin biosynthetic process"/>
    <property type="evidence" value="ECO:0007669"/>
    <property type="project" value="TreeGrafter"/>
</dbReference>
<dbReference type="GO" id="GO:0009366">
    <property type="term" value="C:enterobactin synthetase complex"/>
    <property type="evidence" value="ECO:0007669"/>
    <property type="project" value="TreeGrafter"/>
</dbReference>
<keyword evidence="3" id="KW-0597">Phosphoprotein</keyword>
<dbReference type="InterPro" id="IPR045851">
    <property type="entry name" value="AMP-bd_C_sf"/>
</dbReference>
<dbReference type="InterPro" id="IPR025110">
    <property type="entry name" value="AMP-bd_C"/>
</dbReference>
<dbReference type="PANTHER" id="PTHR45527:SF1">
    <property type="entry name" value="FATTY ACID SYNTHASE"/>
    <property type="match status" value="1"/>
</dbReference>
<dbReference type="Proteomes" id="UP000236286">
    <property type="component" value="Unassembled WGS sequence"/>
</dbReference>
<comment type="caution">
    <text evidence="5">The sequence shown here is derived from an EMBL/GenBank/DDBJ whole genome shotgun (WGS) entry which is preliminary data.</text>
</comment>
<dbReference type="PROSITE" id="PS00012">
    <property type="entry name" value="PHOSPHOPANTETHEINE"/>
    <property type="match status" value="1"/>
</dbReference>
<dbReference type="SUPFAM" id="SSF47336">
    <property type="entry name" value="ACP-like"/>
    <property type="match status" value="1"/>
</dbReference>
<dbReference type="PROSITE" id="PS00455">
    <property type="entry name" value="AMP_BINDING"/>
    <property type="match status" value="1"/>
</dbReference>
<dbReference type="CDD" id="cd12117">
    <property type="entry name" value="A_NRPS_Srf_like"/>
    <property type="match status" value="1"/>
</dbReference>
<protein>
    <recommendedName>
        <fullName evidence="4">Carrier domain-containing protein</fullName>
    </recommendedName>
</protein>
<dbReference type="InterPro" id="IPR036736">
    <property type="entry name" value="ACP-like_sf"/>
</dbReference>
<dbReference type="Pfam" id="PF00550">
    <property type="entry name" value="PP-binding"/>
    <property type="match status" value="1"/>
</dbReference>
<dbReference type="OrthoDB" id="9803968at2"/>
<dbReference type="GO" id="GO:0047527">
    <property type="term" value="F:2,3-dihydroxybenzoate-serine ligase activity"/>
    <property type="evidence" value="ECO:0007669"/>
    <property type="project" value="TreeGrafter"/>
</dbReference>